<evidence type="ECO:0000313" key="3">
    <source>
        <dbReference type="Proteomes" id="UP001642487"/>
    </source>
</evidence>
<dbReference type="Proteomes" id="UP001642487">
    <property type="component" value="Chromosome 1"/>
</dbReference>
<feature type="region of interest" description="Disordered" evidence="1">
    <location>
        <begin position="75"/>
        <end position="158"/>
    </location>
</feature>
<feature type="compositionally biased region" description="Basic and acidic residues" evidence="1">
    <location>
        <begin position="89"/>
        <end position="116"/>
    </location>
</feature>
<proteinExistence type="predicted"/>
<feature type="region of interest" description="Disordered" evidence="1">
    <location>
        <begin position="346"/>
        <end position="401"/>
    </location>
</feature>
<dbReference type="EMBL" id="OZ021735">
    <property type="protein sequence ID" value="CAK9308551.1"/>
    <property type="molecule type" value="Genomic_DNA"/>
</dbReference>
<keyword evidence="3" id="KW-1185">Reference proteome</keyword>
<organism evidence="2 3">
    <name type="scientific">Citrullus colocynthis</name>
    <name type="common">colocynth</name>
    <dbReference type="NCBI Taxonomy" id="252529"/>
    <lineage>
        <taxon>Eukaryota</taxon>
        <taxon>Viridiplantae</taxon>
        <taxon>Streptophyta</taxon>
        <taxon>Embryophyta</taxon>
        <taxon>Tracheophyta</taxon>
        <taxon>Spermatophyta</taxon>
        <taxon>Magnoliopsida</taxon>
        <taxon>eudicotyledons</taxon>
        <taxon>Gunneridae</taxon>
        <taxon>Pentapetalae</taxon>
        <taxon>rosids</taxon>
        <taxon>fabids</taxon>
        <taxon>Cucurbitales</taxon>
        <taxon>Cucurbitaceae</taxon>
        <taxon>Benincaseae</taxon>
        <taxon>Citrullus</taxon>
    </lineage>
</organism>
<name>A0ABP0XK61_9ROSI</name>
<gene>
    <name evidence="2" type="ORF">CITCOLO1_LOCUS60</name>
</gene>
<feature type="compositionally biased region" description="Polar residues" evidence="1">
    <location>
        <begin position="148"/>
        <end position="158"/>
    </location>
</feature>
<protein>
    <submittedName>
        <fullName evidence="2">Uncharacterized protein</fullName>
    </submittedName>
</protein>
<evidence type="ECO:0000256" key="1">
    <source>
        <dbReference type="SAM" id="MobiDB-lite"/>
    </source>
</evidence>
<feature type="compositionally biased region" description="Pro residues" evidence="1">
    <location>
        <begin position="257"/>
        <end position="295"/>
    </location>
</feature>
<feature type="compositionally biased region" description="Low complexity" evidence="1">
    <location>
        <begin position="296"/>
        <end position="307"/>
    </location>
</feature>
<reference evidence="2 3" key="1">
    <citation type="submission" date="2024-03" db="EMBL/GenBank/DDBJ databases">
        <authorList>
            <person name="Gkanogiannis A."/>
            <person name="Becerra Lopez-Lavalle L."/>
        </authorList>
    </citation>
    <scope>NUCLEOTIDE SEQUENCE [LARGE SCALE GENOMIC DNA]</scope>
</reference>
<feature type="region of interest" description="Disordered" evidence="1">
    <location>
        <begin position="205"/>
        <end position="307"/>
    </location>
</feature>
<evidence type="ECO:0000313" key="2">
    <source>
        <dbReference type="EMBL" id="CAK9308551.1"/>
    </source>
</evidence>
<sequence length="482" mass="53644">MKSIDFADPTRLDLDEESSEDLETKYFGNRSASDSFHVNLLEEEYKKLVFENDLDAVKITLVYYTETSPYWLLHEDGDSLQSGEDGDEHNETRRNGDDGDDHNRTGGNKNGHDQFHETMMGNIEEEDEVNPSASMPTGREEERPKPLNFTQWEGASGTPSIYSYLRSIGSSMSRMDGRVLRLKEDMGYVKTQLSTITSLLRTLCQARSPTPPPEPDSRRSPTPHRDPDSKRSPTPSCDPDSRRSLAPSWDLDSRRSPTPPPPPPPPPPRSPDSPMLSPPSLPLSSPPRSPDPPAPNTTTSSSPLPLLALETTTIPPTILLPPPNTTTTSDPFALIGMKLQTLDPLPPASSHSLVSGKSAQPSCKRKGVERYTPNNEPKKRLAKKEKNLAPSTQPKVGQPMEPKTKKMLKYPLSGVSTPIFQVRFTYNLAHDIPSDIFSEMMSWIADKNTDVDVRHNPYLPLSKKFFQELTEPSSWVECDVSS</sequence>
<feature type="compositionally biased region" description="Basic and acidic residues" evidence="1">
    <location>
        <begin position="215"/>
        <end position="231"/>
    </location>
</feature>
<feature type="compositionally biased region" description="Basic and acidic residues" evidence="1">
    <location>
        <begin position="376"/>
        <end position="387"/>
    </location>
</feature>
<feature type="compositionally biased region" description="Polar residues" evidence="1">
    <location>
        <begin position="349"/>
        <end position="361"/>
    </location>
</feature>
<accession>A0ABP0XK61</accession>